<organism evidence="1">
    <name type="scientific">Myoviridae sp. ctNQV2</name>
    <dbReference type="NCBI Taxonomy" id="2827683"/>
    <lineage>
        <taxon>Viruses</taxon>
        <taxon>Duplodnaviria</taxon>
        <taxon>Heunggongvirae</taxon>
        <taxon>Uroviricota</taxon>
        <taxon>Caudoviricetes</taxon>
    </lineage>
</organism>
<sequence>MYGINRAEGATSKFFSIVYDIQMYGINRIEGLVYRRNAIVYDIQMYGINRAGGFANICSPAYIVYDI</sequence>
<accession>A0A8S5RYF8</accession>
<protein>
    <submittedName>
        <fullName evidence="1">Uncharacterized protein</fullName>
    </submittedName>
</protein>
<evidence type="ECO:0000313" key="1">
    <source>
        <dbReference type="EMBL" id="DAF43814.1"/>
    </source>
</evidence>
<reference evidence="1" key="1">
    <citation type="journal article" date="2021" name="Proc. Natl. Acad. Sci. U.S.A.">
        <title>A Catalog of Tens of Thousands of Viruses from Human Metagenomes Reveals Hidden Associations with Chronic Diseases.</title>
        <authorList>
            <person name="Tisza M.J."/>
            <person name="Buck C.B."/>
        </authorList>
    </citation>
    <scope>NUCLEOTIDE SEQUENCE</scope>
    <source>
        <strain evidence="1">CtNQV2</strain>
    </source>
</reference>
<proteinExistence type="predicted"/>
<name>A0A8S5RYF8_9CAUD</name>
<dbReference type="EMBL" id="BK032510">
    <property type="protein sequence ID" value="DAF43814.1"/>
    <property type="molecule type" value="Genomic_DNA"/>
</dbReference>